<protein>
    <submittedName>
        <fullName evidence="1">Uncharacterized protein</fullName>
    </submittedName>
</protein>
<sequence>MAIVQDAYFIPDDIATGLATGIYRRIGSVVRWATGPNKGQIVKHLKPIDLPAAEQVQGVGAKALQFVKQHKKGTIIVVASAVAVGAGAWVCNKVKNHEPKVVTEFRASLKSYIDAIRKGEMDIDKINNLMSSLEALKADKNYSKINIQLTSEELDVLVGRIYEYTLKLASDNEIEIAADDLEEEKDVIKNLQSYLKVQRRIFAEAA</sequence>
<dbReference type="RefSeq" id="WP_117482147.1">
    <property type="nucleotide sequence ID" value="NZ_QSOB01000005.1"/>
</dbReference>
<dbReference type="Proteomes" id="UP000260642">
    <property type="component" value="Unassembled WGS sequence"/>
</dbReference>
<evidence type="ECO:0000313" key="2">
    <source>
        <dbReference type="Proteomes" id="UP000260642"/>
    </source>
</evidence>
<evidence type="ECO:0000313" key="1">
    <source>
        <dbReference type="EMBL" id="RGI69418.1"/>
    </source>
</evidence>
<reference evidence="1 2" key="1">
    <citation type="submission" date="2018-08" db="EMBL/GenBank/DDBJ databases">
        <title>A genome reference for cultivated species of the human gut microbiota.</title>
        <authorList>
            <person name="Zou Y."/>
            <person name="Xue W."/>
            <person name="Luo G."/>
        </authorList>
    </citation>
    <scope>NUCLEOTIDE SEQUENCE [LARGE SCALE GENOMIC DNA]</scope>
    <source>
        <strain evidence="1 2">TM10-3</strain>
    </source>
</reference>
<comment type="caution">
    <text evidence="1">The sequence shown here is derived from an EMBL/GenBank/DDBJ whole genome shotgun (WGS) entry which is preliminary data.</text>
</comment>
<dbReference type="AlphaFoldDB" id="A0A3E4EEX4"/>
<accession>A0A3E4EEX4</accession>
<proteinExistence type="predicted"/>
<gene>
    <name evidence="1" type="ORF">DXD95_05255</name>
</gene>
<name>A0A3E4EEX4_9FIRM</name>
<organism evidence="1 2">
    <name type="scientific">Agathobacter rectalis</name>
    <dbReference type="NCBI Taxonomy" id="39491"/>
    <lineage>
        <taxon>Bacteria</taxon>
        <taxon>Bacillati</taxon>
        <taxon>Bacillota</taxon>
        <taxon>Clostridia</taxon>
        <taxon>Lachnospirales</taxon>
        <taxon>Lachnospiraceae</taxon>
        <taxon>Agathobacter</taxon>
    </lineage>
</organism>
<dbReference type="EMBL" id="QSOB01000005">
    <property type="protein sequence ID" value="RGI69418.1"/>
    <property type="molecule type" value="Genomic_DNA"/>
</dbReference>